<comment type="caution">
    <text evidence="7">The sequence shown here is derived from an EMBL/GenBank/DDBJ whole genome shotgun (WGS) entry which is preliminary data.</text>
</comment>
<evidence type="ECO:0000256" key="3">
    <source>
        <dbReference type="ARBA" id="ARBA00022989"/>
    </source>
</evidence>
<evidence type="ECO:0000256" key="5">
    <source>
        <dbReference type="RuleBase" id="RU363032"/>
    </source>
</evidence>
<keyword evidence="3 5" id="KW-1133">Transmembrane helix</keyword>
<evidence type="ECO:0000256" key="4">
    <source>
        <dbReference type="ARBA" id="ARBA00023136"/>
    </source>
</evidence>
<feature type="transmembrane region" description="Helical" evidence="5">
    <location>
        <begin position="201"/>
        <end position="221"/>
    </location>
</feature>
<dbReference type="Proteomes" id="UP000177701">
    <property type="component" value="Unassembled WGS sequence"/>
</dbReference>
<dbReference type="InterPro" id="IPR035906">
    <property type="entry name" value="MetI-like_sf"/>
</dbReference>
<dbReference type="CDD" id="cd06261">
    <property type="entry name" value="TM_PBP2"/>
    <property type="match status" value="1"/>
</dbReference>
<dbReference type="InterPro" id="IPR000515">
    <property type="entry name" value="MetI-like"/>
</dbReference>
<dbReference type="Gene3D" id="1.10.3720.10">
    <property type="entry name" value="MetI-like"/>
    <property type="match status" value="1"/>
</dbReference>
<reference evidence="7 8" key="1">
    <citation type="journal article" date="2016" name="Nat. Commun.">
        <title>Thousands of microbial genomes shed light on interconnected biogeochemical processes in an aquifer system.</title>
        <authorList>
            <person name="Anantharaman K."/>
            <person name="Brown C.T."/>
            <person name="Hug L.A."/>
            <person name="Sharon I."/>
            <person name="Castelle C.J."/>
            <person name="Probst A.J."/>
            <person name="Thomas B.C."/>
            <person name="Singh A."/>
            <person name="Wilkins M.J."/>
            <person name="Karaoz U."/>
            <person name="Brodie E.L."/>
            <person name="Williams K.H."/>
            <person name="Hubbard S.S."/>
            <person name="Banfield J.F."/>
        </authorList>
    </citation>
    <scope>NUCLEOTIDE SEQUENCE [LARGE SCALE GENOMIC DNA]</scope>
</reference>
<dbReference type="PROSITE" id="PS50928">
    <property type="entry name" value="ABC_TM1"/>
    <property type="match status" value="1"/>
</dbReference>
<dbReference type="Pfam" id="PF00528">
    <property type="entry name" value="BPD_transp_1"/>
    <property type="match status" value="1"/>
</dbReference>
<comment type="subcellular location">
    <subcellularLocation>
        <location evidence="1 5">Cell membrane</location>
        <topology evidence="1 5">Multi-pass membrane protein</topology>
    </subcellularLocation>
</comment>
<proteinExistence type="inferred from homology"/>
<organism evidence="7 8">
    <name type="scientific">Candidatus Sediminicultor quintus</name>
    <dbReference type="NCBI Taxonomy" id="1797291"/>
    <lineage>
        <taxon>Bacteria</taxon>
        <taxon>Pseudomonadati</taxon>
        <taxon>Atribacterota</taxon>
        <taxon>Candidatus Phoenicimicrobiia</taxon>
        <taxon>Candidatus Pheonicimicrobiales</taxon>
        <taxon>Candidatus Phoenicimicrobiaceae</taxon>
        <taxon>Candidatus Sediminicultor</taxon>
    </lineage>
</organism>
<keyword evidence="2 5" id="KW-0812">Transmembrane</keyword>
<dbReference type="AlphaFoldDB" id="A0A1F5A5L5"/>
<dbReference type="SUPFAM" id="SSF161098">
    <property type="entry name" value="MetI-like"/>
    <property type="match status" value="1"/>
</dbReference>
<name>A0A1F5A5L5_9BACT</name>
<dbReference type="EMBL" id="MEYH01000098">
    <property type="protein sequence ID" value="OGD13859.1"/>
    <property type="molecule type" value="Genomic_DNA"/>
</dbReference>
<comment type="similarity">
    <text evidence="5">Belongs to the binding-protein-dependent transport system permease family.</text>
</comment>
<evidence type="ECO:0000313" key="8">
    <source>
        <dbReference type="Proteomes" id="UP000177701"/>
    </source>
</evidence>
<keyword evidence="4 5" id="KW-0472">Membrane</keyword>
<keyword evidence="5" id="KW-0813">Transport</keyword>
<evidence type="ECO:0000256" key="2">
    <source>
        <dbReference type="ARBA" id="ARBA00022692"/>
    </source>
</evidence>
<accession>A0A1F5A5L5</accession>
<feature type="domain" description="ABC transmembrane type-1" evidence="6">
    <location>
        <begin position="26"/>
        <end position="222"/>
    </location>
</feature>
<evidence type="ECO:0000313" key="7">
    <source>
        <dbReference type="EMBL" id="OGD13859.1"/>
    </source>
</evidence>
<dbReference type="GO" id="GO:0005886">
    <property type="term" value="C:plasma membrane"/>
    <property type="evidence" value="ECO:0007669"/>
    <property type="project" value="UniProtKB-SubCell"/>
</dbReference>
<dbReference type="PANTHER" id="PTHR43632:SF1">
    <property type="entry name" value="PERMEASE COMPONENT OF TUNGSTATE ABC TRANSPORTER"/>
    <property type="match status" value="1"/>
</dbReference>
<gene>
    <name evidence="7" type="ORF">A2V47_02440</name>
</gene>
<feature type="transmembrane region" description="Helical" evidence="5">
    <location>
        <begin position="91"/>
        <end position="119"/>
    </location>
</feature>
<feature type="transmembrane region" description="Helical" evidence="5">
    <location>
        <begin position="22"/>
        <end position="51"/>
    </location>
</feature>
<sequence length="230" mass="24997">MDFIIEGIQKAFQLIFSLDREIFSIVLLSLRVSLTAIVLSSLLGIPLGFLITIKKFFGKKLTIILMNTLLAFPTVVVGLMVYSLISRRGPLGVFGLLFTPTAMVIGQFILAIPIIIALTHSAIQGIDKRVEKTALTLGATKLQSAWAILKEARYAILEAITTAFGRVIAEVGAAMMLGGNIKGSTRIMTTAIALETSKGEFGFGIALGIILLFIALVINIFHHYFQSRRV</sequence>
<dbReference type="STRING" id="1797291.A2V47_02440"/>
<protein>
    <submittedName>
        <fullName evidence="7">ABC transporter permease</fullName>
    </submittedName>
</protein>
<dbReference type="NCBIfam" id="NF038017">
    <property type="entry name" value="ABC_perm1"/>
    <property type="match status" value="1"/>
</dbReference>
<evidence type="ECO:0000259" key="6">
    <source>
        <dbReference type="PROSITE" id="PS50928"/>
    </source>
</evidence>
<dbReference type="InterPro" id="IPR049783">
    <property type="entry name" value="ABC_perm_TupB-like"/>
</dbReference>
<dbReference type="GO" id="GO:0055085">
    <property type="term" value="P:transmembrane transport"/>
    <property type="evidence" value="ECO:0007669"/>
    <property type="project" value="InterPro"/>
</dbReference>
<dbReference type="PANTHER" id="PTHR43632">
    <property type="entry name" value="PERMEASE COMPONENT OF TUNGSTATE ABC TRANSPORTER"/>
    <property type="match status" value="1"/>
</dbReference>
<feature type="transmembrane region" description="Helical" evidence="5">
    <location>
        <begin position="63"/>
        <end position="85"/>
    </location>
</feature>
<evidence type="ECO:0000256" key="1">
    <source>
        <dbReference type="ARBA" id="ARBA00004651"/>
    </source>
</evidence>